<organism evidence="2 3">
    <name type="scientific">Methylobacterium cerastii</name>
    <dbReference type="NCBI Taxonomy" id="932741"/>
    <lineage>
        <taxon>Bacteria</taxon>
        <taxon>Pseudomonadati</taxon>
        <taxon>Pseudomonadota</taxon>
        <taxon>Alphaproteobacteria</taxon>
        <taxon>Hyphomicrobiales</taxon>
        <taxon>Methylobacteriaceae</taxon>
        <taxon>Methylobacterium</taxon>
    </lineage>
</organism>
<proteinExistence type="predicted"/>
<protein>
    <recommendedName>
        <fullName evidence="4">DUF5681 domain-containing protein</fullName>
    </recommendedName>
</protein>
<dbReference type="Proteomes" id="UP001055117">
    <property type="component" value="Unassembled WGS sequence"/>
</dbReference>
<feature type="compositionally biased region" description="Gly residues" evidence="1">
    <location>
        <begin position="122"/>
        <end position="135"/>
    </location>
</feature>
<keyword evidence="3" id="KW-1185">Reference proteome</keyword>
<evidence type="ECO:0008006" key="4">
    <source>
        <dbReference type="Google" id="ProtNLM"/>
    </source>
</evidence>
<name>A0ABQ4QFE9_9HYPH</name>
<evidence type="ECO:0000313" key="2">
    <source>
        <dbReference type="EMBL" id="GJD43979.1"/>
    </source>
</evidence>
<dbReference type="EMBL" id="BPQG01000026">
    <property type="protein sequence ID" value="GJD43979.1"/>
    <property type="molecule type" value="Genomic_DNA"/>
</dbReference>
<reference evidence="2 3" key="1">
    <citation type="journal article" date="2021" name="Front. Microbiol.">
        <title>Comprehensive Comparative Genomics and Phenotyping of Methylobacterium Species.</title>
        <authorList>
            <person name="Alessa O."/>
            <person name="Ogura Y."/>
            <person name="Fujitani Y."/>
            <person name="Takami H."/>
            <person name="Hayashi T."/>
            <person name="Sahin N."/>
            <person name="Tani A."/>
        </authorList>
    </citation>
    <scope>NUCLEOTIDE SEQUENCE [LARGE SCALE GENOMIC DNA]</scope>
    <source>
        <strain evidence="2 3">DSM 23679</strain>
    </source>
</reference>
<evidence type="ECO:0000313" key="3">
    <source>
        <dbReference type="Proteomes" id="UP001055117"/>
    </source>
</evidence>
<feature type="region of interest" description="Disordered" evidence="1">
    <location>
        <begin position="14"/>
        <end position="41"/>
    </location>
</feature>
<gene>
    <name evidence="2" type="ORF">AFCDBAGC_1841</name>
</gene>
<evidence type="ECO:0000256" key="1">
    <source>
        <dbReference type="SAM" id="MobiDB-lite"/>
    </source>
</evidence>
<feature type="region of interest" description="Disordered" evidence="1">
    <location>
        <begin position="115"/>
        <end position="135"/>
    </location>
</feature>
<comment type="caution">
    <text evidence="2">The sequence shown here is derived from an EMBL/GenBank/DDBJ whole genome shotgun (WGS) entry which is preliminary data.</text>
</comment>
<accession>A0ABQ4QFE9</accession>
<sequence length="135" mass="14130">MLYLILIQPTRDPPMSKNLKPFPAGQSGNPGGRPRLPEDAKQLARGYTRVAIETLATVMQSDEAPAAARVTAASTLLDRAWGKAPQHITTDNLGSMSDAELRAELAAAAAELRRYGVDGEGEGPSAGGGEPPTAH</sequence>